<comment type="caution">
    <text evidence="6">The sequence shown here is derived from an EMBL/GenBank/DDBJ whole genome shotgun (WGS) entry which is preliminary data.</text>
</comment>
<reference evidence="6 7" key="1">
    <citation type="journal article" date="2014" name="Genome Announc.">
        <title>Draft genome sequences of eight enterohepatic helicobacter species isolated from both laboratory and wild rodents.</title>
        <authorList>
            <person name="Sheh A."/>
            <person name="Shen Z."/>
            <person name="Fox J.G."/>
        </authorList>
    </citation>
    <scope>NUCLEOTIDE SEQUENCE [LARGE SCALE GENOMIC DNA]</scope>
    <source>
        <strain evidence="6 7">MIT 01-6451</strain>
    </source>
</reference>
<dbReference type="PRINTS" id="PR00508">
    <property type="entry name" value="S21N4MTFRASE"/>
</dbReference>
<keyword evidence="3" id="KW-0808">Transferase</keyword>
<dbReference type="EMBL" id="JRMQ02000004">
    <property type="protein sequence ID" value="TLE02108.1"/>
    <property type="molecule type" value="Genomic_DNA"/>
</dbReference>
<evidence type="ECO:0000256" key="3">
    <source>
        <dbReference type="ARBA" id="ARBA00022679"/>
    </source>
</evidence>
<dbReference type="AlphaFoldDB" id="A0A4U8TSZ8"/>
<evidence type="ECO:0000259" key="5">
    <source>
        <dbReference type="Pfam" id="PF01555"/>
    </source>
</evidence>
<dbReference type="Pfam" id="PF01555">
    <property type="entry name" value="N6_N4_Mtase"/>
    <property type="match status" value="1"/>
</dbReference>
<dbReference type="Proteomes" id="UP000029707">
    <property type="component" value="Unassembled WGS sequence"/>
</dbReference>
<dbReference type="GO" id="GO:0005737">
    <property type="term" value="C:cytoplasm"/>
    <property type="evidence" value="ECO:0007669"/>
    <property type="project" value="TreeGrafter"/>
</dbReference>
<proteinExistence type="inferred from homology"/>
<dbReference type="GO" id="GO:0009007">
    <property type="term" value="F:site-specific DNA-methyltransferase (adenine-specific) activity"/>
    <property type="evidence" value="ECO:0007669"/>
    <property type="project" value="TreeGrafter"/>
</dbReference>
<feature type="domain" description="DNA methylase N-4/N-6" evidence="5">
    <location>
        <begin position="35"/>
        <end position="254"/>
    </location>
</feature>
<dbReference type="PROSITE" id="PS00092">
    <property type="entry name" value="N6_MTASE"/>
    <property type="match status" value="1"/>
</dbReference>
<keyword evidence="7" id="KW-1185">Reference proteome</keyword>
<organism evidence="6 7">
    <name type="scientific">Helicobacter japonicus</name>
    <dbReference type="NCBI Taxonomy" id="425400"/>
    <lineage>
        <taxon>Bacteria</taxon>
        <taxon>Pseudomonadati</taxon>
        <taxon>Campylobacterota</taxon>
        <taxon>Epsilonproteobacteria</taxon>
        <taxon>Campylobacterales</taxon>
        <taxon>Helicobacteraceae</taxon>
        <taxon>Helicobacter</taxon>
    </lineage>
</organism>
<dbReference type="Gene3D" id="3.40.50.150">
    <property type="entry name" value="Vaccinia Virus protein VP39"/>
    <property type="match status" value="1"/>
</dbReference>
<dbReference type="PANTHER" id="PTHR13370">
    <property type="entry name" value="RNA METHYLASE-RELATED"/>
    <property type="match status" value="1"/>
</dbReference>
<gene>
    <name evidence="6" type="ORF">LS65_004130</name>
</gene>
<dbReference type="SUPFAM" id="SSF53335">
    <property type="entry name" value="S-adenosyl-L-methionine-dependent methyltransferases"/>
    <property type="match status" value="1"/>
</dbReference>
<dbReference type="OrthoDB" id="9800801at2"/>
<dbReference type="STRING" id="425400.LS65_02405"/>
<evidence type="ECO:0000313" key="6">
    <source>
        <dbReference type="EMBL" id="TLE02108.1"/>
    </source>
</evidence>
<keyword evidence="2" id="KW-0489">Methyltransferase</keyword>
<dbReference type="EC" id="2.1.1.-" evidence="4"/>
<dbReference type="InterPro" id="IPR001091">
    <property type="entry name" value="RM_Methyltransferase"/>
</dbReference>
<dbReference type="InterPro" id="IPR002052">
    <property type="entry name" value="DNA_methylase_N6_adenine_CS"/>
</dbReference>
<dbReference type="InterPro" id="IPR029063">
    <property type="entry name" value="SAM-dependent_MTases_sf"/>
</dbReference>
<dbReference type="GO" id="GO:0008170">
    <property type="term" value="F:N-methyltransferase activity"/>
    <property type="evidence" value="ECO:0007669"/>
    <property type="project" value="InterPro"/>
</dbReference>
<dbReference type="InterPro" id="IPR002941">
    <property type="entry name" value="DNA_methylase_N4/N6"/>
</dbReference>
<comment type="similarity">
    <text evidence="1 4">Belongs to the N(4)/N(6)-methyltransferase family.</text>
</comment>
<evidence type="ECO:0000256" key="2">
    <source>
        <dbReference type="ARBA" id="ARBA00022603"/>
    </source>
</evidence>
<sequence>MHKLPSLVTYHNNHNGLLFLGDSLGILSSIESQSIDLIFADPPYGIGKDFGVSKDTWENAQKYLEWCKIWIDECMRILKPNGTMYFMSSTQYMPFLDCYVSEKYFVINRIIWSYDSSGVQPKNKFGSSYEPILMITHSKNSSYIFNADDILIEAKTGAKRGLIDYRKTPPQPYSSEKIPSNVWHFNRVRFKMAEYENHPTQKPESLLERIILTSSNRGDIVFDPFAGSFTACKVALDLGRKTIGIDNNEEFFKIGLRRCKITDTYNGEKLTKIKIRKTSNKSKKDHLLSIQNLFKENVV</sequence>
<name>A0A4U8TSZ8_9HELI</name>
<protein>
    <recommendedName>
        <fullName evidence="4">Methyltransferase</fullName>
        <ecNumber evidence="4">2.1.1.-</ecNumber>
    </recommendedName>
</protein>
<evidence type="ECO:0000256" key="1">
    <source>
        <dbReference type="ARBA" id="ARBA00006594"/>
    </source>
</evidence>
<dbReference type="NCBIfam" id="NF008572">
    <property type="entry name" value="PRK11524.1"/>
    <property type="match status" value="1"/>
</dbReference>
<dbReference type="GO" id="GO:0032259">
    <property type="term" value="P:methylation"/>
    <property type="evidence" value="ECO:0007669"/>
    <property type="project" value="UniProtKB-KW"/>
</dbReference>
<evidence type="ECO:0000256" key="4">
    <source>
        <dbReference type="RuleBase" id="RU362026"/>
    </source>
</evidence>
<evidence type="ECO:0000313" key="7">
    <source>
        <dbReference type="Proteomes" id="UP000029707"/>
    </source>
</evidence>
<dbReference type="GO" id="GO:0003677">
    <property type="term" value="F:DNA binding"/>
    <property type="evidence" value="ECO:0007669"/>
    <property type="project" value="InterPro"/>
</dbReference>
<accession>A0A4U8TSZ8</accession>
<dbReference type="PANTHER" id="PTHR13370:SF3">
    <property type="entry name" value="TRNA (GUANINE(10)-N2)-METHYLTRANSFERASE HOMOLOG"/>
    <property type="match status" value="1"/>
</dbReference>